<keyword evidence="1" id="KW-0812">Transmembrane</keyword>
<feature type="transmembrane region" description="Helical" evidence="1">
    <location>
        <begin position="12"/>
        <end position="32"/>
    </location>
</feature>
<keyword evidence="3" id="KW-1185">Reference proteome</keyword>
<gene>
    <name evidence="2" type="ORF">NNL38_12755</name>
</gene>
<organism evidence="2 3">
    <name type="scientific">Photobacterium atrarenae</name>
    <dbReference type="NCBI Taxonomy" id="865757"/>
    <lineage>
        <taxon>Bacteria</taxon>
        <taxon>Pseudomonadati</taxon>
        <taxon>Pseudomonadota</taxon>
        <taxon>Gammaproteobacteria</taxon>
        <taxon>Vibrionales</taxon>
        <taxon>Vibrionaceae</taxon>
        <taxon>Photobacterium</taxon>
    </lineage>
</organism>
<dbReference type="EMBL" id="CP101508">
    <property type="protein sequence ID" value="UTV27198.1"/>
    <property type="molecule type" value="Genomic_DNA"/>
</dbReference>
<evidence type="ECO:0000256" key="1">
    <source>
        <dbReference type="SAM" id="Phobius"/>
    </source>
</evidence>
<dbReference type="InterPro" id="IPR016419">
    <property type="entry name" value="Prepilin_Pept-dep_B_prd"/>
</dbReference>
<dbReference type="Pfam" id="PF07963">
    <property type="entry name" value="N_methyl"/>
    <property type="match status" value="1"/>
</dbReference>
<dbReference type="NCBIfam" id="TIGR02532">
    <property type="entry name" value="IV_pilin_GFxxxE"/>
    <property type="match status" value="1"/>
</dbReference>
<sequence>MRINKGFSLIELLISTFISLLVLATIISSYTFGISISNNQLKQLSLKSELDSILFMIANDVKRAGYCGDCTSSNPFILTDLSSVKSNVLIDGSATKLSGSCVVFAYNEDSATGVINVRNDDARGFRLFDSDQDGIPEFEIYKNYSGLANWSCLGNHWQDMNNPMVTVTLLEFTRQQSISSKPGSTARMENLTITIHGTLGAYGAQRSTTVSMPNIAL</sequence>
<dbReference type="InterPro" id="IPR012902">
    <property type="entry name" value="N_methyl_site"/>
</dbReference>
<proteinExistence type="predicted"/>
<protein>
    <submittedName>
        <fullName evidence="2">Prepilin-type N-terminal cleavage/methylation domain-containing protein</fullName>
    </submittedName>
</protein>
<evidence type="ECO:0000313" key="2">
    <source>
        <dbReference type="EMBL" id="UTV27198.1"/>
    </source>
</evidence>
<dbReference type="PROSITE" id="PS00409">
    <property type="entry name" value="PROKAR_NTER_METHYL"/>
    <property type="match status" value="1"/>
</dbReference>
<keyword evidence="1" id="KW-1133">Transmembrane helix</keyword>
<keyword evidence="1" id="KW-0472">Membrane</keyword>
<evidence type="ECO:0000313" key="3">
    <source>
        <dbReference type="Proteomes" id="UP001057998"/>
    </source>
</evidence>
<accession>A0ABY5GE44</accession>
<dbReference type="RefSeq" id="WP_255388413.1">
    <property type="nucleotide sequence ID" value="NZ_CP101508.1"/>
</dbReference>
<dbReference type="PIRSF" id="PIRSF004525">
    <property type="entry name" value="Pilin_peptidase-dep_B_prd"/>
    <property type="match status" value="1"/>
</dbReference>
<dbReference type="Proteomes" id="UP001057998">
    <property type="component" value="Chromosome 1"/>
</dbReference>
<reference evidence="2" key="1">
    <citation type="submission" date="2022-07" db="EMBL/GenBank/DDBJ databases">
        <title>Genome sequencing of Photobacterium atrarenae GJH2-4.</title>
        <authorList>
            <person name="Park S.-J."/>
        </authorList>
    </citation>
    <scope>NUCLEOTIDE SEQUENCE</scope>
    <source>
        <strain evidence="2">GJH2-4</strain>
    </source>
</reference>
<name>A0ABY5GE44_9GAMM</name>